<evidence type="ECO:0000256" key="2">
    <source>
        <dbReference type="SAM" id="SignalP"/>
    </source>
</evidence>
<proteinExistence type="predicted"/>
<feature type="chain" id="PRO_5040308589" description="DUF7707 domain-containing protein" evidence="2">
    <location>
        <begin position="20"/>
        <end position="187"/>
    </location>
</feature>
<reference evidence="4" key="1">
    <citation type="journal article" date="2020" name="Stud. Mycol.">
        <title>101 Dothideomycetes genomes: a test case for predicting lifestyles and emergence of pathogens.</title>
        <authorList>
            <person name="Haridas S."/>
            <person name="Albert R."/>
            <person name="Binder M."/>
            <person name="Bloem J."/>
            <person name="Labutti K."/>
            <person name="Salamov A."/>
            <person name="Andreopoulos B."/>
            <person name="Baker S."/>
            <person name="Barry K."/>
            <person name="Bills G."/>
            <person name="Bluhm B."/>
            <person name="Cannon C."/>
            <person name="Castanera R."/>
            <person name="Culley D."/>
            <person name="Daum C."/>
            <person name="Ezra D."/>
            <person name="Gonzalez J."/>
            <person name="Henrissat B."/>
            <person name="Kuo A."/>
            <person name="Liang C."/>
            <person name="Lipzen A."/>
            <person name="Lutzoni F."/>
            <person name="Magnuson J."/>
            <person name="Mondo S."/>
            <person name="Nolan M."/>
            <person name="Ohm R."/>
            <person name="Pangilinan J."/>
            <person name="Park H.-J."/>
            <person name="Ramirez L."/>
            <person name="Alfaro M."/>
            <person name="Sun H."/>
            <person name="Tritt A."/>
            <person name="Yoshinaga Y."/>
            <person name="Zwiers L.-H."/>
            <person name="Turgeon B."/>
            <person name="Goodwin S."/>
            <person name="Spatafora J."/>
            <person name="Crous P."/>
            <person name="Grigoriev I."/>
        </authorList>
    </citation>
    <scope>NUCLEOTIDE SEQUENCE</scope>
    <source>
        <strain evidence="4">CBS 101060</strain>
    </source>
</reference>
<feature type="region of interest" description="Disordered" evidence="1">
    <location>
        <begin position="129"/>
        <end position="154"/>
    </location>
</feature>
<sequence>MIFTSLLIAASTFAGLAVSQNTTNDYTVDPNSVDRPIRISWCRAQQNTCPMICNGRPADNDCDADTLEWKCTCTGSSPNITDFDQTLPSLECGVWRGQCVERAGSDLAQQTDCLSVVCGNRNASENVVTTTSTTTTSEAAATSTAASETADAPAETSSGAAVPLAFARDYGTPALAAGLLGIFGFVL</sequence>
<name>A0A9P4SI52_9PEZI</name>
<dbReference type="OrthoDB" id="2121879at2759"/>
<evidence type="ECO:0000259" key="3">
    <source>
        <dbReference type="Pfam" id="PF24808"/>
    </source>
</evidence>
<dbReference type="PANTHER" id="PTHR38118:SF2">
    <property type="entry name" value="CDP-ALCOHOL PHOSPHATIDYLTRANSFERASE PROTEIN"/>
    <property type="match status" value="1"/>
</dbReference>
<dbReference type="AlphaFoldDB" id="A0A9P4SI52"/>
<dbReference type="PANTHER" id="PTHR38118">
    <property type="entry name" value="ANCHORED CELL WALL PROTEIN 11-RELATED"/>
    <property type="match status" value="1"/>
</dbReference>
<dbReference type="InterPro" id="IPR056124">
    <property type="entry name" value="DUF7707"/>
</dbReference>
<keyword evidence="2" id="KW-0732">Signal</keyword>
<evidence type="ECO:0000313" key="4">
    <source>
        <dbReference type="EMBL" id="KAF2842965.1"/>
    </source>
</evidence>
<evidence type="ECO:0000256" key="1">
    <source>
        <dbReference type="SAM" id="MobiDB-lite"/>
    </source>
</evidence>
<dbReference type="Proteomes" id="UP000799429">
    <property type="component" value="Unassembled WGS sequence"/>
</dbReference>
<feature type="signal peptide" evidence="2">
    <location>
        <begin position="1"/>
        <end position="19"/>
    </location>
</feature>
<evidence type="ECO:0000313" key="5">
    <source>
        <dbReference type="Proteomes" id="UP000799429"/>
    </source>
</evidence>
<organism evidence="4 5">
    <name type="scientific">Patellaria atrata CBS 101060</name>
    <dbReference type="NCBI Taxonomy" id="1346257"/>
    <lineage>
        <taxon>Eukaryota</taxon>
        <taxon>Fungi</taxon>
        <taxon>Dikarya</taxon>
        <taxon>Ascomycota</taxon>
        <taxon>Pezizomycotina</taxon>
        <taxon>Dothideomycetes</taxon>
        <taxon>Dothideomycetes incertae sedis</taxon>
        <taxon>Patellariales</taxon>
        <taxon>Patellariaceae</taxon>
        <taxon>Patellaria</taxon>
    </lineage>
</organism>
<feature type="domain" description="DUF7707" evidence="3">
    <location>
        <begin position="26"/>
        <end position="122"/>
    </location>
</feature>
<dbReference type="Pfam" id="PF24808">
    <property type="entry name" value="DUF7707"/>
    <property type="match status" value="1"/>
</dbReference>
<protein>
    <recommendedName>
        <fullName evidence="3">DUF7707 domain-containing protein</fullName>
    </recommendedName>
</protein>
<gene>
    <name evidence="4" type="ORF">M501DRAFT_924197</name>
</gene>
<accession>A0A9P4SI52</accession>
<comment type="caution">
    <text evidence="4">The sequence shown here is derived from an EMBL/GenBank/DDBJ whole genome shotgun (WGS) entry which is preliminary data.</text>
</comment>
<dbReference type="EMBL" id="MU006089">
    <property type="protein sequence ID" value="KAF2842965.1"/>
    <property type="molecule type" value="Genomic_DNA"/>
</dbReference>
<keyword evidence="5" id="KW-1185">Reference proteome</keyword>